<reference evidence="3 4" key="1">
    <citation type="submission" date="2019-03" db="EMBL/GenBank/DDBJ databases">
        <title>Genomic Encyclopedia of Archaeal and Bacterial Type Strains, Phase II (KMG-II): from individual species to whole genera.</title>
        <authorList>
            <person name="Goeker M."/>
        </authorList>
    </citation>
    <scope>NUCLEOTIDE SEQUENCE [LARGE SCALE GENOMIC DNA]</scope>
    <source>
        <strain evidence="3 4">DSM 24323</strain>
    </source>
</reference>
<dbReference type="Proteomes" id="UP000295371">
    <property type="component" value="Unassembled WGS sequence"/>
</dbReference>
<feature type="domain" description="4Fe-4S Wbl-type" evidence="2">
    <location>
        <begin position="14"/>
        <end position="87"/>
    </location>
</feature>
<dbReference type="RefSeq" id="WP_166649328.1">
    <property type="nucleotide sequence ID" value="NZ_SOAW01000004.1"/>
</dbReference>
<proteinExistence type="predicted"/>
<protein>
    <submittedName>
        <fullName evidence="3">Transcription factor WhiB</fullName>
    </submittedName>
</protein>
<organism evidence="3 4">
    <name type="scientific">Naumannella halotolerans</name>
    <dbReference type="NCBI Taxonomy" id="993414"/>
    <lineage>
        <taxon>Bacteria</taxon>
        <taxon>Bacillati</taxon>
        <taxon>Actinomycetota</taxon>
        <taxon>Actinomycetes</taxon>
        <taxon>Propionibacteriales</taxon>
        <taxon>Propionibacteriaceae</taxon>
        <taxon>Naumannella</taxon>
    </lineage>
</organism>
<gene>
    <name evidence="3" type="ORF">CLV29_3198</name>
</gene>
<name>A0A4R7IWU5_9ACTN</name>
<feature type="region of interest" description="Disordered" evidence="1">
    <location>
        <begin position="148"/>
        <end position="186"/>
    </location>
</feature>
<comment type="caution">
    <text evidence="3">The sequence shown here is derived from an EMBL/GenBank/DDBJ whole genome shotgun (WGS) entry which is preliminary data.</text>
</comment>
<dbReference type="InterPro" id="IPR034768">
    <property type="entry name" value="4FE4S_WBL"/>
</dbReference>
<sequence>MNTPRIESTGRKPGCVTNTEVFQHPLMEEPPAPSAGKVVRRQAADLTNRARALCSGCPLAAACLYDAVVKHDVSGFVAGTTETERKQIRRRLGVTVEPEDFDSLAGSFRSGKRVDHNEVVRLRQANPHESLEMLAQRLECSLSTVKRHLRKHRRGESSEPATRRVPTQAEVLQAAGMMPDRSSGAA</sequence>
<evidence type="ECO:0000313" key="4">
    <source>
        <dbReference type="Proteomes" id="UP000295371"/>
    </source>
</evidence>
<dbReference type="EMBL" id="SOAW01000004">
    <property type="protein sequence ID" value="TDT29100.1"/>
    <property type="molecule type" value="Genomic_DNA"/>
</dbReference>
<accession>A0A4R7IWU5</accession>
<dbReference type="PROSITE" id="PS51674">
    <property type="entry name" value="4FE4S_WBL"/>
    <property type="match status" value="1"/>
</dbReference>
<evidence type="ECO:0000313" key="3">
    <source>
        <dbReference type="EMBL" id="TDT29100.1"/>
    </source>
</evidence>
<evidence type="ECO:0000259" key="2">
    <source>
        <dbReference type="PROSITE" id="PS51674"/>
    </source>
</evidence>
<evidence type="ECO:0000256" key="1">
    <source>
        <dbReference type="SAM" id="MobiDB-lite"/>
    </source>
</evidence>
<dbReference type="Pfam" id="PF02467">
    <property type="entry name" value="Whib"/>
    <property type="match status" value="1"/>
</dbReference>
<dbReference type="AlphaFoldDB" id="A0A4R7IWU5"/>
<keyword evidence="4" id="KW-1185">Reference proteome</keyword>